<protein>
    <submittedName>
        <fullName evidence="1">Uncharacterized protein</fullName>
    </submittedName>
</protein>
<name>A0ACB1A5T3_MELEN</name>
<sequence>MKIYRQKNKQMLHEKNRNYYEKNKEKTRKNMKIYYQENKERIRKKQKMYYKNNKEKRNEYKRKYRLKKKNIQSNNNEGTSSVNQQTGDSVNKGKLPNVCEELGNLSNQEEEEWNNFEDEQNPIEVEEPNKIFEDVIKNKDLNKKIHFFDLNEKPEDEE</sequence>
<organism evidence="1 2">
    <name type="scientific">Meloidogyne enterolobii</name>
    <name type="common">Root-knot nematode worm</name>
    <name type="synonym">Meloidogyne mayaguensis</name>
    <dbReference type="NCBI Taxonomy" id="390850"/>
    <lineage>
        <taxon>Eukaryota</taxon>
        <taxon>Metazoa</taxon>
        <taxon>Ecdysozoa</taxon>
        <taxon>Nematoda</taxon>
        <taxon>Chromadorea</taxon>
        <taxon>Rhabditida</taxon>
        <taxon>Tylenchina</taxon>
        <taxon>Tylenchomorpha</taxon>
        <taxon>Tylenchoidea</taxon>
        <taxon>Meloidogynidae</taxon>
        <taxon>Meloidogyninae</taxon>
        <taxon>Meloidogyne</taxon>
    </lineage>
</organism>
<reference evidence="1" key="1">
    <citation type="submission" date="2023-11" db="EMBL/GenBank/DDBJ databases">
        <authorList>
            <person name="Poullet M."/>
        </authorList>
    </citation>
    <scope>NUCLEOTIDE SEQUENCE</scope>
    <source>
        <strain evidence="1">E1834</strain>
    </source>
</reference>
<evidence type="ECO:0000313" key="1">
    <source>
        <dbReference type="EMBL" id="CAK5086613.1"/>
    </source>
</evidence>
<dbReference type="EMBL" id="CAVMJV010000061">
    <property type="protein sequence ID" value="CAK5086613.1"/>
    <property type="molecule type" value="Genomic_DNA"/>
</dbReference>
<keyword evidence="2" id="KW-1185">Reference proteome</keyword>
<evidence type="ECO:0000313" key="2">
    <source>
        <dbReference type="Proteomes" id="UP001497535"/>
    </source>
</evidence>
<dbReference type="Proteomes" id="UP001497535">
    <property type="component" value="Unassembled WGS sequence"/>
</dbReference>
<proteinExistence type="predicted"/>
<accession>A0ACB1A5T3</accession>
<gene>
    <name evidence="1" type="ORF">MENTE1834_LOCUS34123</name>
</gene>
<comment type="caution">
    <text evidence="1">The sequence shown here is derived from an EMBL/GenBank/DDBJ whole genome shotgun (WGS) entry which is preliminary data.</text>
</comment>